<proteinExistence type="inferred from homology"/>
<dbReference type="PANTHER" id="PTHR20852:SF43">
    <property type="entry name" value="GLUTAMINE SYNTHETASE"/>
    <property type="match status" value="1"/>
</dbReference>
<keyword evidence="14" id="KW-1185">Reference proteome</keyword>
<organism evidence="13 14">
    <name type="scientific">Hemibagrus wyckioides</name>
    <dbReference type="NCBI Taxonomy" id="337641"/>
    <lineage>
        <taxon>Eukaryota</taxon>
        <taxon>Metazoa</taxon>
        <taxon>Chordata</taxon>
        <taxon>Craniata</taxon>
        <taxon>Vertebrata</taxon>
        <taxon>Euteleostomi</taxon>
        <taxon>Actinopterygii</taxon>
        <taxon>Neopterygii</taxon>
        <taxon>Teleostei</taxon>
        <taxon>Ostariophysi</taxon>
        <taxon>Siluriformes</taxon>
        <taxon>Bagridae</taxon>
        <taxon>Hemibagrus</taxon>
    </lineage>
</organism>
<evidence type="ECO:0000256" key="10">
    <source>
        <dbReference type="PROSITE-ProRule" id="PRU01331"/>
    </source>
</evidence>
<dbReference type="Proteomes" id="UP000824219">
    <property type="component" value="Linkage Group LG18"/>
</dbReference>
<dbReference type="AlphaFoldDB" id="A0A9D3NH04"/>
<evidence type="ECO:0000256" key="11">
    <source>
        <dbReference type="SAM" id="MobiDB-lite"/>
    </source>
</evidence>
<dbReference type="EC" id="6.3.1.2" evidence="3"/>
<dbReference type="InterPro" id="IPR008146">
    <property type="entry name" value="Gln_synth_cat_dom"/>
</dbReference>
<dbReference type="GO" id="GO:0005737">
    <property type="term" value="C:cytoplasm"/>
    <property type="evidence" value="ECO:0007669"/>
    <property type="project" value="UniProtKB-SubCell"/>
</dbReference>
<evidence type="ECO:0000256" key="9">
    <source>
        <dbReference type="ARBA" id="ARBA00030668"/>
    </source>
</evidence>
<dbReference type="InterPro" id="IPR050292">
    <property type="entry name" value="Glutamine_Synthetase"/>
</dbReference>
<evidence type="ECO:0000256" key="6">
    <source>
        <dbReference type="ARBA" id="ARBA00022598"/>
    </source>
</evidence>
<sequence>MRLRSLRSKTRTLESEPSSIEGNWNGAGCHTNFSTEATRAEGGLEHMEKIIEKLHAHHVQHIPISDPHGGHDNQRKLTGFNETSSIHAFSAAVASRRVSVRIPLNVSQDKHGYLEDRRAAANCDPYAVTGAIARTLLMDDEVEGLLSDLDINDLE</sequence>
<dbReference type="GO" id="GO:0005524">
    <property type="term" value="F:ATP binding"/>
    <property type="evidence" value="ECO:0007669"/>
    <property type="project" value="UniProtKB-KW"/>
</dbReference>
<evidence type="ECO:0000256" key="4">
    <source>
        <dbReference type="ARBA" id="ARBA00021364"/>
    </source>
</evidence>
<keyword evidence="8" id="KW-0067">ATP-binding</keyword>
<dbReference type="InterPro" id="IPR014746">
    <property type="entry name" value="Gln_synth/guanido_kin_cat_dom"/>
</dbReference>
<dbReference type="Gene3D" id="3.30.590.10">
    <property type="entry name" value="Glutamine synthetase/guanido kinase, catalytic domain"/>
    <property type="match status" value="1"/>
</dbReference>
<gene>
    <name evidence="13" type="ORF">KOW79_015265</name>
</gene>
<feature type="region of interest" description="Disordered" evidence="11">
    <location>
        <begin position="1"/>
        <end position="28"/>
    </location>
</feature>
<dbReference type="OrthoDB" id="1936100at2759"/>
<evidence type="ECO:0000256" key="8">
    <source>
        <dbReference type="ARBA" id="ARBA00022840"/>
    </source>
</evidence>
<comment type="similarity">
    <text evidence="2 10">Belongs to the glutamine synthetase family.</text>
</comment>
<dbReference type="PANTHER" id="PTHR20852">
    <property type="entry name" value="GLUTAMINE SYNTHETASE"/>
    <property type="match status" value="1"/>
</dbReference>
<name>A0A9D3NH04_9TELE</name>
<evidence type="ECO:0000256" key="3">
    <source>
        <dbReference type="ARBA" id="ARBA00012937"/>
    </source>
</evidence>
<accession>A0A9D3NH04</accession>
<keyword evidence="7" id="KW-0547">Nucleotide-binding</keyword>
<keyword evidence="5" id="KW-0963">Cytoplasm</keyword>
<reference evidence="13 14" key="1">
    <citation type="submission" date="2021-06" db="EMBL/GenBank/DDBJ databases">
        <title>Chromosome-level genome assembly of the red-tail catfish (Hemibagrus wyckioides).</title>
        <authorList>
            <person name="Shao F."/>
        </authorList>
    </citation>
    <scope>NUCLEOTIDE SEQUENCE [LARGE SCALE GENOMIC DNA]</scope>
    <source>
        <strain evidence="13">EC202008001</strain>
        <tissue evidence="13">Blood</tissue>
    </source>
</reference>
<evidence type="ECO:0000256" key="2">
    <source>
        <dbReference type="ARBA" id="ARBA00009897"/>
    </source>
</evidence>
<comment type="subcellular location">
    <subcellularLocation>
        <location evidence="1">Cytoplasm</location>
    </subcellularLocation>
</comment>
<dbReference type="GO" id="GO:0004356">
    <property type="term" value="F:glutamine synthetase activity"/>
    <property type="evidence" value="ECO:0007669"/>
    <property type="project" value="UniProtKB-EC"/>
</dbReference>
<comment type="caution">
    <text evidence="13">The sequence shown here is derived from an EMBL/GenBank/DDBJ whole genome shotgun (WGS) entry which is preliminary data.</text>
</comment>
<dbReference type="PROSITE" id="PS51987">
    <property type="entry name" value="GS_CATALYTIC"/>
    <property type="match status" value="1"/>
</dbReference>
<evidence type="ECO:0000256" key="1">
    <source>
        <dbReference type="ARBA" id="ARBA00004496"/>
    </source>
</evidence>
<dbReference type="GO" id="GO:0006542">
    <property type="term" value="P:glutamine biosynthetic process"/>
    <property type="evidence" value="ECO:0007669"/>
    <property type="project" value="TreeGrafter"/>
</dbReference>
<evidence type="ECO:0000259" key="12">
    <source>
        <dbReference type="PROSITE" id="PS51987"/>
    </source>
</evidence>
<dbReference type="SUPFAM" id="SSF55931">
    <property type="entry name" value="Glutamine synthetase/guanido kinase"/>
    <property type="match status" value="1"/>
</dbReference>
<protein>
    <recommendedName>
        <fullName evidence="4">Glutamine synthetase</fullName>
        <ecNumber evidence="3">6.3.1.2</ecNumber>
    </recommendedName>
    <alternativeName>
        <fullName evidence="9">Glutamate--ammonia ligase</fullName>
    </alternativeName>
</protein>
<dbReference type="FunFam" id="3.30.590.10:FF:000011">
    <property type="entry name" value="Glutamine synthetase"/>
    <property type="match status" value="1"/>
</dbReference>
<evidence type="ECO:0000256" key="7">
    <source>
        <dbReference type="ARBA" id="ARBA00022741"/>
    </source>
</evidence>
<keyword evidence="6" id="KW-0436">Ligase</keyword>
<dbReference type="EMBL" id="JAHKSW010000018">
    <property type="protein sequence ID" value="KAG7320850.1"/>
    <property type="molecule type" value="Genomic_DNA"/>
</dbReference>
<evidence type="ECO:0000313" key="14">
    <source>
        <dbReference type="Proteomes" id="UP000824219"/>
    </source>
</evidence>
<evidence type="ECO:0000256" key="5">
    <source>
        <dbReference type="ARBA" id="ARBA00022490"/>
    </source>
</evidence>
<feature type="domain" description="GS catalytic" evidence="12">
    <location>
        <begin position="1"/>
        <end position="155"/>
    </location>
</feature>
<evidence type="ECO:0000313" key="13">
    <source>
        <dbReference type="EMBL" id="KAG7320850.1"/>
    </source>
</evidence>
<feature type="compositionally biased region" description="Basic residues" evidence="11">
    <location>
        <begin position="1"/>
        <end position="10"/>
    </location>
</feature>